<keyword evidence="13" id="KW-0812">Transmembrane</keyword>
<evidence type="ECO:0000259" key="15">
    <source>
        <dbReference type="PROSITE" id="PS50110"/>
    </source>
</evidence>
<feature type="transmembrane region" description="Helical" evidence="13">
    <location>
        <begin position="21"/>
        <end position="39"/>
    </location>
</feature>
<dbReference type="InterPro" id="IPR004358">
    <property type="entry name" value="Sig_transdc_His_kin-like_C"/>
</dbReference>
<dbReference type="Pfam" id="PF00072">
    <property type="entry name" value="Response_reg"/>
    <property type="match status" value="1"/>
</dbReference>
<dbReference type="Pfam" id="PF02518">
    <property type="entry name" value="HATPase_c"/>
    <property type="match status" value="1"/>
</dbReference>
<keyword evidence="4" id="KW-0808">Transferase</keyword>
<feature type="transmembrane region" description="Helical" evidence="13">
    <location>
        <begin position="45"/>
        <end position="66"/>
    </location>
</feature>
<proteinExistence type="predicted"/>
<dbReference type="InterPro" id="IPR001789">
    <property type="entry name" value="Sig_transdc_resp-reg_receiver"/>
</dbReference>
<keyword evidence="12" id="KW-0175">Coiled coil</keyword>
<dbReference type="Gene3D" id="3.30.565.10">
    <property type="entry name" value="Histidine kinase-like ATPase, C-terminal domain"/>
    <property type="match status" value="1"/>
</dbReference>
<keyword evidence="5" id="KW-0547">Nucleotide-binding</keyword>
<dbReference type="AlphaFoldDB" id="A0A4R5MMP2"/>
<dbReference type="Proteomes" id="UP000295668">
    <property type="component" value="Unassembled WGS sequence"/>
</dbReference>
<keyword evidence="6" id="KW-0418">Kinase</keyword>
<dbReference type="SMART" id="SM00387">
    <property type="entry name" value="HATPase_c"/>
    <property type="match status" value="1"/>
</dbReference>
<evidence type="ECO:0000256" key="4">
    <source>
        <dbReference type="ARBA" id="ARBA00022679"/>
    </source>
</evidence>
<gene>
    <name evidence="16" type="ORF">EZJ43_07030</name>
</gene>
<keyword evidence="13" id="KW-0472">Membrane</keyword>
<evidence type="ECO:0000256" key="13">
    <source>
        <dbReference type="SAM" id="Phobius"/>
    </source>
</evidence>
<dbReference type="InterPro" id="IPR005467">
    <property type="entry name" value="His_kinase_dom"/>
</dbReference>
<comment type="caution">
    <text evidence="16">The sequence shown here is derived from an EMBL/GenBank/DDBJ whole genome shotgun (WGS) entry which is preliminary data.</text>
</comment>
<dbReference type="SUPFAM" id="SSF52172">
    <property type="entry name" value="CheY-like"/>
    <property type="match status" value="1"/>
</dbReference>
<dbReference type="CDD" id="cd16922">
    <property type="entry name" value="HATPase_EvgS-ArcB-TorS-like"/>
    <property type="match status" value="1"/>
</dbReference>
<dbReference type="GO" id="GO:0005524">
    <property type="term" value="F:ATP binding"/>
    <property type="evidence" value="ECO:0007669"/>
    <property type="project" value="UniProtKB-KW"/>
</dbReference>
<keyword evidence="17" id="KW-1185">Reference proteome</keyword>
<dbReference type="PRINTS" id="PR00344">
    <property type="entry name" value="BCTRLSENSOR"/>
</dbReference>
<keyword evidence="8" id="KW-0902">Two-component regulatory system</keyword>
<dbReference type="InterPro" id="IPR003661">
    <property type="entry name" value="HisK_dim/P_dom"/>
</dbReference>
<dbReference type="InterPro" id="IPR011006">
    <property type="entry name" value="CheY-like_superfamily"/>
</dbReference>
<comment type="subunit">
    <text evidence="9">At low DSF concentrations, interacts with RpfF.</text>
</comment>
<keyword evidence="7" id="KW-0067">ATP-binding</keyword>
<keyword evidence="3 11" id="KW-0597">Phosphoprotein</keyword>
<dbReference type="OrthoDB" id="9809670at2"/>
<feature type="transmembrane region" description="Helical" evidence="13">
    <location>
        <begin position="78"/>
        <end position="94"/>
    </location>
</feature>
<dbReference type="Gene3D" id="1.10.287.130">
    <property type="match status" value="1"/>
</dbReference>
<name>A0A4R5MMP2_9SPHI</name>
<evidence type="ECO:0000256" key="11">
    <source>
        <dbReference type="PROSITE-ProRule" id="PRU00169"/>
    </source>
</evidence>
<feature type="modified residue" description="4-aspartylphosphate" evidence="11">
    <location>
        <position position="512"/>
    </location>
</feature>
<evidence type="ECO:0000256" key="12">
    <source>
        <dbReference type="SAM" id="Coils"/>
    </source>
</evidence>
<evidence type="ECO:0000256" key="8">
    <source>
        <dbReference type="ARBA" id="ARBA00023012"/>
    </source>
</evidence>
<dbReference type="PROSITE" id="PS50110">
    <property type="entry name" value="RESPONSE_REGULATORY"/>
    <property type="match status" value="1"/>
</dbReference>
<dbReference type="InterPro" id="IPR036890">
    <property type="entry name" value="HATPase_C_sf"/>
</dbReference>
<dbReference type="SMART" id="SM00448">
    <property type="entry name" value="REC"/>
    <property type="match status" value="1"/>
</dbReference>
<feature type="coiled-coil region" evidence="12">
    <location>
        <begin position="189"/>
        <end position="216"/>
    </location>
</feature>
<feature type="domain" description="Histidine kinase" evidence="14">
    <location>
        <begin position="223"/>
        <end position="439"/>
    </location>
</feature>
<feature type="transmembrane region" description="Helical" evidence="13">
    <location>
        <begin position="124"/>
        <end position="143"/>
    </location>
</feature>
<feature type="transmembrane region" description="Helical" evidence="13">
    <location>
        <begin position="100"/>
        <end position="117"/>
    </location>
</feature>
<dbReference type="Gene3D" id="3.40.50.2300">
    <property type="match status" value="1"/>
</dbReference>
<organism evidence="16 17">
    <name type="scientific">Pedobacter changchengzhani</name>
    <dbReference type="NCBI Taxonomy" id="2529274"/>
    <lineage>
        <taxon>Bacteria</taxon>
        <taxon>Pseudomonadati</taxon>
        <taxon>Bacteroidota</taxon>
        <taxon>Sphingobacteriia</taxon>
        <taxon>Sphingobacteriales</taxon>
        <taxon>Sphingobacteriaceae</taxon>
        <taxon>Pedobacter</taxon>
    </lineage>
</organism>
<dbReference type="Pfam" id="PF00512">
    <property type="entry name" value="HisKA"/>
    <property type="match status" value="1"/>
</dbReference>
<accession>A0A4R5MMP2</accession>
<dbReference type="InterPro" id="IPR036097">
    <property type="entry name" value="HisK_dim/P_sf"/>
</dbReference>
<dbReference type="PANTHER" id="PTHR45339:SF1">
    <property type="entry name" value="HYBRID SIGNAL TRANSDUCTION HISTIDINE KINASE J"/>
    <property type="match status" value="1"/>
</dbReference>
<evidence type="ECO:0000256" key="10">
    <source>
        <dbReference type="ARBA" id="ARBA00068150"/>
    </source>
</evidence>
<dbReference type="SUPFAM" id="SSF47384">
    <property type="entry name" value="Homodimeric domain of signal transducing histidine kinase"/>
    <property type="match status" value="1"/>
</dbReference>
<reference evidence="16 17" key="1">
    <citation type="submission" date="2019-02" db="EMBL/GenBank/DDBJ databases">
        <title>Pedobacter sp. nov., a novel speices isolated from soil of pinguins habitat in Antarcitica.</title>
        <authorList>
            <person name="He R.-H."/>
        </authorList>
    </citation>
    <scope>NUCLEOTIDE SEQUENCE [LARGE SCALE GENOMIC DNA]</scope>
    <source>
        <strain evidence="16 17">E01020</strain>
    </source>
</reference>
<dbReference type="EC" id="2.7.13.3" evidence="2"/>
<feature type="domain" description="Response regulatory" evidence="15">
    <location>
        <begin position="463"/>
        <end position="582"/>
    </location>
</feature>
<dbReference type="CDD" id="cd00082">
    <property type="entry name" value="HisKA"/>
    <property type="match status" value="1"/>
</dbReference>
<evidence type="ECO:0000256" key="7">
    <source>
        <dbReference type="ARBA" id="ARBA00022840"/>
    </source>
</evidence>
<evidence type="ECO:0000256" key="1">
    <source>
        <dbReference type="ARBA" id="ARBA00000085"/>
    </source>
</evidence>
<evidence type="ECO:0000256" key="5">
    <source>
        <dbReference type="ARBA" id="ARBA00022741"/>
    </source>
</evidence>
<dbReference type="GO" id="GO:0000155">
    <property type="term" value="F:phosphorelay sensor kinase activity"/>
    <property type="evidence" value="ECO:0007669"/>
    <property type="project" value="InterPro"/>
</dbReference>
<evidence type="ECO:0000313" key="17">
    <source>
        <dbReference type="Proteomes" id="UP000295668"/>
    </source>
</evidence>
<dbReference type="SMART" id="SM00388">
    <property type="entry name" value="HisKA"/>
    <property type="match status" value="1"/>
</dbReference>
<keyword evidence="13" id="KW-1133">Transmembrane helix</keyword>
<dbReference type="CDD" id="cd17546">
    <property type="entry name" value="REC_hyHK_CKI1_RcsC-like"/>
    <property type="match status" value="1"/>
</dbReference>
<evidence type="ECO:0000256" key="2">
    <source>
        <dbReference type="ARBA" id="ARBA00012438"/>
    </source>
</evidence>
<dbReference type="EMBL" id="SJCY01000003">
    <property type="protein sequence ID" value="TDG37020.1"/>
    <property type="molecule type" value="Genomic_DNA"/>
</dbReference>
<evidence type="ECO:0000256" key="6">
    <source>
        <dbReference type="ARBA" id="ARBA00022777"/>
    </source>
</evidence>
<evidence type="ECO:0000256" key="3">
    <source>
        <dbReference type="ARBA" id="ARBA00022553"/>
    </source>
</evidence>
<dbReference type="PANTHER" id="PTHR45339">
    <property type="entry name" value="HYBRID SIGNAL TRANSDUCTION HISTIDINE KINASE J"/>
    <property type="match status" value="1"/>
</dbReference>
<dbReference type="FunFam" id="3.30.565.10:FF:000010">
    <property type="entry name" value="Sensor histidine kinase RcsC"/>
    <property type="match status" value="1"/>
</dbReference>
<evidence type="ECO:0000259" key="14">
    <source>
        <dbReference type="PROSITE" id="PS50109"/>
    </source>
</evidence>
<protein>
    <recommendedName>
        <fullName evidence="10">Sensory/regulatory protein RpfC</fullName>
        <ecNumber evidence="2">2.7.13.3</ecNumber>
    </recommendedName>
</protein>
<dbReference type="PROSITE" id="PS50109">
    <property type="entry name" value="HIS_KIN"/>
    <property type="match status" value="1"/>
</dbReference>
<dbReference type="FunFam" id="1.10.287.130:FF:000002">
    <property type="entry name" value="Two-component osmosensing histidine kinase"/>
    <property type="match status" value="1"/>
</dbReference>
<dbReference type="InterPro" id="IPR003594">
    <property type="entry name" value="HATPase_dom"/>
</dbReference>
<dbReference type="SUPFAM" id="SSF55874">
    <property type="entry name" value="ATPase domain of HSP90 chaperone/DNA topoisomerase II/histidine kinase"/>
    <property type="match status" value="1"/>
</dbReference>
<sequence>MFLNTGIFNISQKKISRESKLFAVFCLCLIFISILNIIADIFLGITWILNAYVLFGIIVHGTFYYYALKDKVTEEGSLWYFIGNILSLIPAWFLNGGSLGSTPFFFICYLAIAMLALSKKNDFYFIYTFFLSIGLCVILENLYPNLVVAHPSQKVRHLDLVISFMDISVIIIVMLHKFKRVISYDRLILVNSKKRLEKSEQDLIEAKEIAESATLAKSKFLTNMSHELRTPLNGIIGASQLLKLTKLDDEQSDLLNMLEASNGILIEIINDLLDISKIEANKMEVYNVPFNFRSFIKDTKNIVKPLFNNTNIKLIFEISVDAPEFIISDEIKIKQILVNLLSNAVKFTDAGYVKLTVSYVINDMLVIEVIDTGIGIDETNLQSLFEPFFQVKPQYNKFGGAGLGLVICKKLTETLGGQITIASKINSGTTIKVVIPVKKYEQVVPQSNHLLGKEPHQEYHQTRILIAEDNDFNLIIISKMLEKIGYSFDIAKDGLEALAKAKAQHYDIILMDMQMPEMDGLTATIEILKKYTSENRQAPIIIGCTANAMQQDRNSCLVAGMKDVLPKPFTLNELKLIMAKWSTPHSA</sequence>
<feature type="transmembrane region" description="Helical" evidence="13">
    <location>
        <begin position="155"/>
        <end position="176"/>
    </location>
</feature>
<evidence type="ECO:0000313" key="16">
    <source>
        <dbReference type="EMBL" id="TDG37020.1"/>
    </source>
</evidence>
<evidence type="ECO:0000256" key="9">
    <source>
        <dbReference type="ARBA" id="ARBA00064003"/>
    </source>
</evidence>
<comment type="catalytic activity">
    <reaction evidence="1">
        <text>ATP + protein L-histidine = ADP + protein N-phospho-L-histidine.</text>
        <dbReference type="EC" id="2.7.13.3"/>
    </reaction>
</comment>